<keyword evidence="5" id="KW-0997">Cell inner membrane</keyword>
<keyword evidence="13" id="KW-0902">Two-component regulatory system</keyword>
<reference evidence="20" key="2">
    <citation type="journal article" date="2020" name="Environ. Microbiol.">
        <title>The extreme plant-growth-promoting properties of Pantoea phytobeneficialis MSR2 revealed by functional and genomic analysis.</title>
        <authorList>
            <person name="Nascimento F.X."/>
            <person name="Hernandez A.G."/>
            <person name="Glick B.R."/>
            <person name="Rossi M.J."/>
        </authorList>
    </citation>
    <scope>NUCLEOTIDE SEQUENCE</scope>
    <source>
        <strain evidence="20">MSR2</strain>
    </source>
</reference>
<keyword evidence="7" id="KW-0808">Transferase</keyword>
<evidence type="ECO:0000259" key="18">
    <source>
        <dbReference type="PROSITE" id="PS50885"/>
    </source>
</evidence>
<dbReference type="Proteomes" id="UP001171299">
    <property type="component" value="Unassembled WGS sequence"/>
</dbReference>
<evidence type="ECO:0000256" key="16">
    <source>
        <dbReference type="SAM" id="Phobius"/>
    </source>
</evidence>
<dbReference type="EMBL" id="CP024639">
    <property type="protein sequence ID" value="QGR09798.1"/>
    <property type="molecule type" value="Genomic_DNA"/>
</dbReference>
<dbReference type="SMART" id="SM00388">
    <property type="entry name" value="HisKA"/>
    <property type="match status" value="1"/>
</dbReference>
<evidence type="ECO:0000256" key="9">
    <source>
        <dbReference type="ARBA" id="ARBA00022741"/>
    </source>
</evidence>
<dbReference type="SUPFAM" id="SSF55874">
    <property type="entry name" value="ATPase domain of HSP90 chaperone/DNA topoisomerase II/histidine kinase"/>
    <property type="match status" value="1"/>
</dbReference>
<dbReference type="InterPro" id="IPR036890">
    <property type="entry name" value="HATPase_C_sf"/>
</dbReference>
<evidence type="ECO:0000256" key="12">
    <source>
        <dbReference type="ARBA" id="ARBA00022989"/>
    </source>
</evidence>
<feature type="domain" description="Histidine kinase" evidence="17">
    <location>
        <begin position="237"/>
        <end position="436"/>
    </location>
</feature>
<dbReference type="SMART" id="SM00304">
    <property type="entry name" value="HAMP"/>
    <property type="match status" value="1"/>
</dbReference>
<dbReference type="SMART" id="SM00387">
    <property type="entry name" value="HATPase_c"/>
    <property type="match status" value="1"/>
</dbReference>
<keyword evidence="9" id="KW-0547">Nucleotide-binding</keyword>
<feature type="domain" description="HAMP" evidence="18">
    <location>
        <begin position="177"/>
        <end position="229"/>
    </location>
</feature>
<dbReference type="SUPFAM" id="SSF158472">
    <property type="entry name" value="HAMP domain-like"/>
    <property type="match status" value="1"/>
</dbReference>
<dbReference type="GO" id="GO:0005524">
    <property type="term" value="F:ATP binding"/>
    <property type="evidence" value="ECO:0007669"/>
    <property type="project" value="UniProtKB-KW"/>
</dbReference>
<keyword evidence="22" id="KW-1185">Reference proteome</keyword>
<comment type="catalytic activity">
    <reaction evidence="1">
        <text>ATP + protein L-histidine = ADP + protein N-phospho-L-histidine.</text>
        <dbReference type="EC" id="2.7.13.3"/>
    </reaction>
</comment>
<dbReference type="Pfam" id="PF02518">
    <property type="entry name" value="HATPase_c"/>
    <property type="match status" value="1"/>
</dbReference>
<dbReference type="CDD" id="cd06225">
    <property type="entry name" value="HAMP"/>
    <property type="match status" value="1"/>
</dbReference>
<dbReference type="SUPFAM" id="SSF47384">
    <property type="entry name" value="Homodimeric domain of signal transducing histidine kinase"/>
    <property type="match status" value="1"/>
</dbReference>
<dbReference type="InterPro" id="IPR036097">
    <property type="entry name" value="HisK_dim/P_sf"/>
</dbReference>
<evidence type="ECO:0000256" key="8">
    <source>
        <dbReference type="ARBA" id="ARBA00022692"/>
    </source>
</evidence>
<dbReference type="InterPro" id="IPR003594">
    <property type="entry name" value="HATPase_dom"/>
</dbReference>
<dbReference type="InterPro" id="IPR005467">
    <property type="entry name" value="His_kinase_dom"/>
</dbReference>
<dbReference type="InterPro" id="IPR003660">
    <property type="entry name" value="HAMP_dom"/>
</dbReference>
<keyword evidence="20" id="KW-0614">Plasmid</keyword>
<keyword evidence="6" id="KW-0597">Phosphoprotein</keyword>
<evidence type="ECO:0000256" key="10">
    <source>
        <dbReference type="ARBA" id="ARBA00022777"/>
    </source>
</evidence>
<feature type="transmembrane region" description="Helical" evidence="16">
    <location>
        <begin position="15"/>
        <end position="36"/>
    </location>
</feature>
<keyword evidence="14 16" id="KW-0472">Membrane</keyword>
<dbReference type="InterPro" id="IPR004358">
    <property type="entry name" value="Sig_transdc_His_kin-like_C"/>
</dbReference>
<dbReference type="PRINTS" id="PR00344">
    <property type="entry name" value="BCTRLSENSOR"/>
</dbReference>
<dbReference type="Gene3D" id="1.10.287.130">
    <property type="match status" value="1"/>
</dbReference>
<evidence type="ECO:0000313" key="21">
    <source>
        <dbReference type="Proteomes" id="UP000424872"/>
    </source>
</evidence>
<keyword evidence="11 19" id="KW-0067">ATP-binding</keyword>
<evidence type="ECO:0000256" key="5">
    <source>
        <dbReference type="ARBA" id="ARBA00022519"/>
    </source>
</evidence>
<keyword evidence="8 16" id="KW-0812">Transmembrane</keyword>
<accession>A0AAP9HAQ6</accession>
<evidence type="ECO:0000256" key="7">
    <source>
        <dbReference type="ARBA" id="ARBA00022679"/>
    </source>
</evidence>
<sequence length="448" mass="48949">MKKFWPRSLLARNSVLLILLVTLTQITTFTVFLVFIQKPRVNDAASLIASQIIMLDKLLATVPATDRDRYAQAVGGVIQPPAHLIEIPTLGLAGFYRRYYLKVFLDSLHQQLPPGIPLRWEQAPEKKLWVEVQIADQPYWVALAVEPSNHLSSLISAILLSVGLALLALLTAYGLQRRINRPLTSLAQAATDVGKGGWPRPLSPEGPSEIRTVSLTFNRMLDGLAEMENARAQMLAGISHDLRTPLTKLRLAMAIGGQGSANPDDVGRYFEDVDTILQQFIDYARGSATELSQPGDINQMITELNYDFTGLGQHFTLSLTPLPVCYFRPVSMMRLLTNLMQNAAKYGRTGLEVASWREGDVAKIAVQDRGPGVTEEELLLITKPFHRGKGAAARHNGSGLGLAIARQIAQQHGGDLSVSQRAGGGLTVMVTLPLVEGGKLVVSTSVRH</sequence>
<dbReference type="Gene3D" id="3.30.565.10">
    <property type="entry name" value="Histidine kinase-like ATPase, C-terminal domain"/>
    <property type="match status" value="1"/>
</dbReference>
<evidence type="ECO:0000313" key="22">
    <source>
        <dbReference type="Proteomes" id="UP001171299"/>
    </source>
</evidence>
<feature type="transmembrane region" description="Helical" evidence="16">
    <location>
        <begin position="154"/>
        <end position="175"/>
    </location>
</feature>
<dbReference type="EC" id="2.7.13.3" evidence="3"/>
<dbReference type="PANTHER" id="PTHR44936">
    <property type="entry name" value="SENSOR PROTEIN CREC"/>
    <property type="match status" value="1"/>
</dbReference>
<gene>
    <name evidence="20" type="ORF">CTZ24_25460</name>
    <name evidence="19" type="ORF">Q3404_25470</name>
</gene>
<dbReference type="AlphaFoldDB" id="A0AAP9HAQ6"/>
<dbReference type="PROSITE" id="PS50885">
    <property type="entry name" value="HAMP"/>
    <property type="match status" value="1"/>
</dbReference>
<evidence type="ECO:0000256" key="15">
    <source>
        <dbReference type="ARBA" id="ARBA00041011"/>
    </source>
</evidence>
<name>A0AAP9HAQ6_9GAMM</name>
<evidence type="ECO:0000256" key="13">
    <source>
        <dbReference type="ARBA" id="ARBA00023012"/>
    </source>
</evidence>
<dbReference type="EMBL" id="JAUOOM010000041">
    <property type="protein sequence ID" value="MDO6409922.1"/>
    <property type="molecule type" value="Genomic_DNA"/>
</dbReference>
<protein>
    <recommendedName>
        <fullName evidence="15">Sensor histidine kinase EnvZ</fullName>
        <ecNumber evidence="3">2.7.13.3</ecNumber>
    </recommendedName>
</protein>
<evidence type="ECO:0000256" key="11">
    <source>
        <dbReference type="ARBA" id="ARBA00022840"/>
    </source>
</evidence>
<evidence type="ECO:0000313" key="20">
    <source>
        <dbReference type="EMBL" id="QGR09798.1"/>
    </source>
</evidence>
<reference evidence="21" key="1">
    <citation type="submission" date="2017-11" db="EMBL/GenBank/DDBJ databases">
        <title>Genome sequence of Pantoea sp. MSR2.</title>
        <authorList>
            <person name="Nascimento F.X."/>
        </authorList>
    </citation>
    <scope>NUCLEOTIDE SEQUENCE [LARGE SCALE GENOMIC DNA]</scope>
    <source>
        <strain evidence="21">MSR2</strain>
        <plasmid evidence="21">pmsr2c</plasmid>
    </source>
</reference>
<geneLocation type="plasmid" evidence="20">
    <name>pMSR2C</name>
</geneLocation>
<evidence type="ECO:0000259" key="17">
    <source>
        <dbReference type="PROSITE" id="PS50109"/>
    </source>
</evidence>
<evidence type="ECO:0000256" key="3">
    <source>
        <dbReference type="ARBA" id="ARBA00012438"/>
    </source>
</evidence>
<dbReference type="InterPro" id="IPR050980">
    <property type="entry name" value="2C_sensor_his_kinase"/>
</dbReference>
<dbReference type="Gene3D" id="3.30.450.300">
    <property type="entry name" value="Sensor histidine kinase RisS, periplasmic domain"/>
    <property type="match status" value="1"/>
</dbReference>
<dbReference type="InterPro" id="IPR003661">
    <property type="entry name" value="HisK_dim/P_dom"/>
</dbReference>
<evidence type="ECO:0000256" key="2">
    <source>
        <dbReference type="ARBA" id="ARBA00004429"/>
    </source>
</evidence>
<evidence type="ECO:0000256" key="14">
    <source>
        <dbReference type="ARBA" id="ARBA00023136"/>
    </source>
</evidence>
<dbReference type="Proteomes" id="UP000424872">
    <property type="component" value="Plasmid pMSR2C"/>
</dbReference>
<keyword evidence="12 16" id="KW-1133">Transmembrane helix</keyword>
<evidence type="ECO:0000256" key="4">
    <source>
        <dbReference type="ARBA" id="ARBA00022475"/>
    </source>
</evidence>
<dbReference type="InterPro" id="IPR038421">
    <property type="entry name" value="RisS_PPD_sf"/>
</dbReference>
<proteinExistence type="predicted"/>
<dbReference type="CDD" id="cd00075">
    <property type="entry name" value="HATPase"/>
    <property type="match status" value="1"/>
</dbReference>
<reference evidence="19" key="3">
    <citation type="submission" date="2023-07" db="EMBL/GenBank/DDBJ databases">
        <title>The extreme plant-growth-promoting properties of Pantoea phytobeneficialis PF55 revealed by functional and genomic analysis.</title>
        <authorList>
            <person name="Nascimento F.X."/>
            <person name="Marcio R.J."/>
        </authorList>
    </citation>
    <scope>NUCLEOTIDE SEQUENCE</scope>
    <source>
        <strain evidence="19">PF55</strain>
    </source>
</reference>
<dbReference type="PROSITE" id="PS50109">
    <property type="entry name" value="HIS_KIN"/>
    <property type="match status" value="1"/>
</dbReference>
<dbReference type="GO" id="GO:0000155">
    <property type="term" value="F:phosphorelay sensor kinase activity"/>
    <property type="evidence" value="ECO:0007669"/>
    <property type="project" value="InterPro"/>
</dbReference>
<dbReference type="RefSeq" id="WP_208726963.1">
    <property type="nucleotide sequence ID" value="NZ_CP024639.1"/>
</dbReference>
<geneLocation type="plasmid" evidence="21">
    <name>pmsr2c</name>
</geneLocation>
<dbReference type="Pfam" id="PF00672">
    <property type="entry name" value="HAMP"/>
    <property type="match status" value="1"/>
</dbReference>
<comment type="subcellular location">
    <subcellularLocation>
        <location evidence="2">Cell inner membrane</location>
        <topology evidence="2">Multi-pass membrane protein</topology>
    </subcellularLocation>
</comment>
<dbReference type="CDD" id="cd00082">
    <property type="entry name" value="HisKA"/>
    <property type="match status" value="1"/>
</dbReference>
<evidence type="ECO:0000256" key="6">
    <source>
        <dbReference type="ARBA" id="ARBA00022553"/>
    </source>
</evidence>
<evidence type="ECO:0000313" key="19">
    <source>
        <dbReference type="EMBL" id="MDO6409922.1"/>
    </source>
</evidence>
<keyword evidence="10 20" id="KW-0418">Kinase</keyword>
<dbReference type="KEGG" id="ppho:CTZ24_25460"/>
<dbReference type="Gene3D" id="6.10.340.10">
    <property type="match status" value="1"/>
</dbReference>
<keyword evidence="4" id="KW-1003">Cell membrane</keyword>
<dbReference type="PANTHER" id="PTHR44936:SF5">
    <property type="entry name" value="SENSOR HISTIDINE KINASE ENVZ"/>
    <property type="match status" value="1"/>
</dbReference>
<evidence type="ECO:0000256" key="1">
    <source>
        <dbReference type="ARBA" id="ARBA00000085"/>
    </source>
</evidence>
<dbReference type="GO" id="GO:0005886">
    <property type="term" value="C:plasma membrane"/>
    <property type="evidence" value="ECO:0007669"/>
    <property type="project" value="UniProtKB-SubCell"/>
</dbReference>
<dbReference type="Pfam" id="PF00512">
    <property type="entry name" value="HisKA"/>
    <property type="match status" value="1"/>
</dbReference>
<organism evidence="20 21">
    <name type="scientific">Pantoea phytobeneficialis</name>
    <dbReference type="NCBI Taxonomy" id="2052056"/>
    <lineage>
        <taxon>Bacteria</taxon>
        <taxon>Pseudomonadati</taxon>
        <taxon>Pseudomonadota</taxon>
        <taxon>Gammaproteobacteria</taxon>
        <taxon>Enterobacterales</taxon>
        <taxon>Erwiniaceae</taxon>
        <taxon>Pantoea</taxon>
    </lineage>
</organism>